<organism evidence="1 2">
    <name type="scientific">Microbacterium immunditiarum</name>
    <dbReference type="NCBI Taxonomy" id="337480"/>
    <lineage>
        <taxon>Bacteria</taxon>
        <taxon>Bacillati</taxon>
        <taxon>Actinomycetota</taxon>
        <taxon>Actinomycetes</taxon>
        <taxon>Micrococcales</taxon>
        <taxon>Microbacteriaceae</taxon>
        <taxon>Microbacterium</taxon>
    </lineage>
</organism>
<reference evidence="1 2" key="1">
    <citation type="submission" date="2020-07" db="EMBL/GenBank/DDBJ databases">
        <title>Sequencing the genomes of 1000 actinobacteria strains.</title>
        <authorList>
            <person name="Klenk H.-P."/>
        </authorList>
    </citation>
    <scope>NUCLEOTIDE SEQUENCE [LARGE SCALE GENOMIC DNA]</scope>
    <source>
        <strain evidence="1 2">DSM 24662</strain>
    </source>
</reference>
<sequence>MEHIVSDARDASIRNTATAISDAVDCFTKLQITTGEDLDSLAKQNGLCGDWRALGATDEQLSAWKWDVWNNTWLIRIDESAGPPVITAMTVGSGQAQVGIQQEAHLLVVCWQVTLDPSVGEPPVTGFECPEQWSANMSAPEVMTMDELKDAASNLGVTLTG</sequence>
<dbReference type="AlphaFoldDB" id="A0A7Y9GTZ3"/>
<gene>
    <name evidence="1" type="ORF">BJ991_003633</name>
</gene>
<comment type="caution">
    <text evidence="1">The sequence shown here is derived from an EMBL/GenBank/DDBJ whole genome shotgun (WGS) entry which is preliminary data.</text>
</comment>
<dbReference type="RefSeq" id="WP_179492318.1">
    <property type="nucleotide sequence ID" value="NZ_JACCBV010000001.1"/>
</dbReference>
<accession>A0A7Y9GTZ3</accession>
<evidence type="ECO:0000313" key="1">
    <source>
        <dbReference type="EMBL" id="NYE21605.1"/>
    </source>
</evidence>
<evidence type="ECO:0000313" key="2">
    <source>
        <dbReference type="Proteomes" id="UP000576969"/>
    </source>
</evidence>
<dbReference type="Proteomes" id="UP000576969">
    <property type="component" value="Unassembled WGS sequence"/>
</dbReference>
<proteinExistence type="predicted"/>
<protein>
    <submittedName>
        <fullName evidence="1">Uncharacterized protein</fullName>
    </submittedName>
</protein>
<keyword evidence="2" id="KW-1185">Reference proteome</keyword>
<name>A0A7Y9GTZ3_9MICO</name>
<dbReference type="EMBL" id="JACCBV010000001">
    <property type="protein sequence ID" value="NYE21605.1"/>
    <property type="molecule type" value="Genomic_DNA"/>
</dbReference>